<accession>A0A6J7WTU2</accession>
<name>A0A6J7WTU2_9CAUD</name>
<reference evidence="2" key="1">
    <citation type="submission" date="2020-05" db="EMBL/GenBank/DDBJ databases">
        <authorList>
            <person name="Chiriac C."/>
            <person name="Salcher M."/>
            <person name="Ghai R."/>
            <person name="Kavagutti S V."/>
        </authorList>
    </citation>
    <scope>NUCLEOTIDE SEQUENCE</scope>
</reference>
<gene>
    <name evidence="2" type="ORF">UFOVP214_50</name>
</gene>
<protein>
    <recommendedName>
        <fullName evidence="3">Bacteriophage lambda, GpH, tail tape measure, N-terminal</fullName>
    </recommendedName>
</protein>
<evidence type="ECO:0000256" key="1">
    <source>
        <dbReference type="SAM" id="Phobius"/>
    </source>
</evidence>
<feature type="transmembrane region" description="Helical" evidence="1">
    <location>
        <begin position="415"/>
        <end position="441"/>
    </location>
</feature>
<organism evidence="2">
    <name type="scientific">uncultured Caudovirales phage</name>
    <dbReference type="NCBI Taxonomy" id="2100421"/>
    <lineage>
        <taxon>Viruses</taxon>
        <taxon>Duplodnaviria</taxon>
        <taxon>Heunggongvirae</taxon>
        <taxon>Uroviricota</taxon>
        <taxon>Caudoviricetes</taxon>
        <taxon>Peduoviridae</taxon>
        <taxon>Maltschvirus</taxon>
        <taxon>Maltschvirus maltsch</taxon>
    </lineage>
</organism>
<dbReference type="EMBL" id="LR798264">
    <property type="protein sequence ID" value="CAB5218673.1"/>
    <property type="molecule type" value="Genomic_DNA"/>
</dbReference>
<sequence length="618" mass="63361">MSDTTVMIRFLGEDDVTPVAANVTTSVENVGGAAKTAGSGFSAMQSIATGAFQAIGTAATNLAGAALSKVGDFISGSIKEASNWESAIAQTESVVKSTGMAAGFTAQQMGEMASSMSASSGKSMFSDDAILGAENVLATFTQIKDVNFSDATQAITNISQAMGTDLQSSALQVGKALNDPVAGISALSRVGVSFSDDQKAMIKSMVETGDVAGAQQIILGELNKEFGGSASAAMNTYAGQQAMLAAQFQDIQQNLGEALMPVLVRFTSWAGETLVPIIGDVVNAFADWVSGVDWPAIMTALNDIYSVAYDFIAGIDWQGGMNAISSGFATVQAVLQPITSAIANLWAVAQPAFAALYNAIVTQFASPQTIGYMNNVYAILQLLGDILIGTVTLAVNTVTTTLQGLMMAFQYLWPYIQIVLNGIMTLIAPFQTLVIGVLTAISQALRGDFAGAWSTIQTAVSTFVVTVQTAVDAFVTDISTKIGSLVTSITTQAAAVGQGIADGIAKGISNGVTAITNAAKGAAQSALDAAMALLGIHSPSTVFASLVGKPISQGMAAGIMAGLPDVTNAMNATLGSGVNSAQATVQNYYQLSATYNTQQSESSIMADFNAMQILAGGI</sequence>
<evidence type="ECO:0000313" key="2">
    <source>
        <dbReference type="EMBL" id="CAB5218673.1"/>
    </source>
</evidence>
<keyword evidence="1" id="KW-0472">Membrane</keyword>
<proteinExistence type="predicted"/>
<keyword evidence="1" id="KW-0812">Transmembrane</keyword>
<evidence type="ECO:0008006" key="3">
    <source>
        <dbReference type="Google" id="ProtNLM"/>
    </source>
</evidence>
<feature type="transmembrane region" description="Helical" evidence="1">
    <location>
        <begin position="376"/>
        <end position="395"/>
    </location>
</feature>
<keyword evidence="1" id="KW-1133">Transmembrane helix</keyword>